<feature type="binding site" evidence="6">
    <location>
        <begin position="140"/>
        <end position="143"/>
    </location>
    <ligand>
        <name>FMN</name>
        <dbReference type="ChEBI" id="CHEBI:58210"/>
    </ligand>
</feature>
<dbReference type="OrthoDB" id="9787136at2"/>
<protein>
    <recommendedName>
        <fullName evidence="6">FMN dependent NADH:quinone oxidoreductase</fullName>
        <ecNumber evidence="6">1.6.5.-</ecNumber>
    </recommendedName>
    <alternativeName>
        <fullName evidence="6">Azo-dye reductase</fullName>
    </alternativeName>
    <alternativeName>
        <fullName evidence="6">FMN-dependent NADH-azo compound oxidoreductase</fullName>
    </alternativeName>
    <alternativeName>
        <fullName evidence="6">FMN-dependent NADH-azoreductase</fullName>
        <ecNumber evidence="6">1.7.1.17</ecNumber>
    </alternativeName>
</protein>
<comment type="catalytic activity">
    <reaction evidence="6">
        <text>2 a quinone + NADH + H(+) = 2 a 1,4-benzosemiquinone + NAD(+)</text>
        <dbReference type="Rhea" id="RHEA:65952"/>
        <dbReference type="ChEBI" id="CHEBI:15378"/>
        <dbReference type="ChEBI" id="CHEBI:57540"/>
        <dbReference type="ChEBI" id="CHEBI:57945"/>
        <dbReference type="ChEBI" id="CHEBI:132124"/>
        <dbReference type="ChEBI" id="CHEBI:134225"/>
    </reaction>
</comment>
<gene>
    <name evidence="6" type="primary">azoR</name>
    <name evidence="8" type="ORF">DBZ36_00845</name>
</gene>
<dbReference type="Pfam" id="PF02525">
    <property type="entry name" value="Flavodoxin_2"/>
    <property type="match status" value="1"/>
</dbReference>
<dbReference type="RefSeq" id="WP_120353027.1">
    <property type="nucleotide sequence ID" value="NZ_RAQO01000001.1"/>
</dbReference>
<comment type="subunit">
    <text evidence="6">Homodimer.</text>
</comment>
<comment type="catalytic activity">
    <reaction evidence="5">
        <text>N,N-dimethyl-1,4-phenylenediamine + anthranilate + 2 NAD(+) = 2-(4-dimethylaminophenyl)diazenylbenzoate + 2 NADH + 2 H(+)</text>
        <dbReference type="Rhea" id="RHEA:55872"/>
        <dbReference type="ChEBI" id="CHEBI:15378"/>
        <dbReference type="ChEBI" id="CHEBI:15783"/>
        <dbReference type="ChEBI" id="CHEBI:16567"/>
        <dbReference type="ChEBI" id="CHEBI:57540"/>
        <dbReference type="ChEBI" id="CHEBI:57945"/>
        <dbReference type="ChEBI" id="CHEBI:71579"/>
        <dbReference type="EC" id="1.7.1.17"/>
    </reaction>
    <physiologicalReaction direction="right-to-left" evidence="5">
        <dbReference type="Rhea" id="RHEA:55874"/>
    </physiologicalReaction>
</comment>
<comment type="similarity">
    <text evidence="6">Belongs to the azoreductase type 1 family.</text>
</comment>
<reference evidence="8 9" key="1">
    <citation type="submission" date="2018-09" db="EMBL/GenBank/DDBJ databases">
        <authorList>
            <person name="Wang Z."/>
        </authorList>
    </citation>
    <scope>NUCLEOTIDE SEQUENCE [LARGE SCALE GENOMIC DNA]</scope>
    <source>
        <strain evidence="8 9">ALS 81</strain>
    </source>
</reference>
<dbReference type="HAMAP" id="MF_01216">
    <property type="entry name" value="Azoreductase_type1"/>
    <property type="match status" value="1"/>
</dbReference>
<comment type="function">
    <text evidence="6">Quinone reductase that provides resistance to thiol-specific stress caused by electrophilic quinones.</text>
</comment>
<dbReference type="InterPro" id="IPR003680">
    <property type="entry name" value="Flavodoxin_fold"/>
</dbReference>
<organism evidence="8 9">
    <name type="scientific">Alginatibacterium sediminis</name>
    <dbReference type="NCBI Taxonomy" id="2164068"/>
    <lineage>
        <taxon>Bacteria</taxon>
        <taxon>Pseudomonadati</taxon>
        <taxon>Pseudomonadota</taxon>
        <taxon>Gammaproteobacteria</taxon>
        <taxon>Alteromonadales</taxon>
        <taxon>Alteromonadaceae</taxon>
        <taxon>Alginatibacterium</taxon>
    </lineage>
</organism>
<dbReference type="PANTHER" id="PTHR43741">
    <property type="entry name" value="FMN-DEPENDENT NADH-AZOREDUCTASE 1"/>
    <property type="match status" value="1"/>
</dbReference>
<dbReference type="PANTHER" id="PTHR43741:SF2">
    <property type="entry name" value="FMN-DEPENDENT NADH:QUINONE OXIDOREDUCTASE"/>
    <property type="match status" value="1"/>
</dbReference>
<dbReference type="AlphaFoldDB" id="A0A420ENQ1"/>
<comment type="caution">
    <text evidence="8">The sequence shown here is derived from an EMBL/GenBank/DDBJ whole genome shotgun (WGS) entry which is preliminary data.</text>
</comment>
<evidence type="ECO:0000313" key="9">
    <source>
        <dbReference type="Proteomes" id="UP000286482"/>
    </source>
</evidence>
<dbReference type="GO" id="GO:0016655">
    <property type="term" value="F:oxidoreductase activity, acting on NAD(P)H, quinone or similar compound as acceptor"/>
    <property type="evidence" value="ECO:0007669"/>
    <property type="project" value="InterPro"/>
</dbReference>
<feature type="domain" description="Flavodoxin-like fold" evidence="7">
    <location>
        <begin position="2"/>
        <end position="197"/>
    </location>
</feature>
<dbReference type="InterPro" id="IPR029039">
    <property type="entry name" value="Flavoprotein-like_sf"/>
</dbReference>
<dbReference type="InterPro" id="IPR050104">
    <property type="entry name" value="FMN-dep_NADH:Q_OxRdtase_AzoR1"/>
</dbReference>
<keyword evidence="2 6" id="KW-0288">FMN</keyword>
<evidence type="ECO:0000313" key="8">
    <source>
        <dbReference type="EMBL" id="RKF22224.1"/>
    </source>
</evidence>
<proteinExistence type="inferred from homology"/>
<sequence>MKNLLRIDSSLFGENGVSSQLASHLQVQLEQKHPDLETQLLNFSQSPVPHLAGDFIGALSTELEQRSQEQQQLVAYADDLIAQLKNADALIITAPMYNFTIPSMLKSWFDYIARAGETFSYTEQGPKGLLANIPVYVISTRGGKHSGAAYDTMETYIRTMLNFVGLDQVHVIYAEGLAMGDEARESGINQAQLELNAVI</sequence>
<dbReference type="Gene3D" id="3.40.50.360">
    <property type="match status" value="1"/>
</dbReference>
<comment type="function">
    <text evidence="6">Also exhibits azoreductase activity. Catalyzes the reductive cleavage of the azo bond in aromatic azo compounds to the corresponding amines.</text>
</comment>
<evidence type="ECO:0000256" key="6">
    <source>
        <dbReference type="HAMAP-Rule" id="MF_01216"/>
    </source>
</evidence>
<dbReference type="SUPFAM" id="SSF52218">
    <property type="entry name" value="Flavoproteins"/>
    <property type="match status" value="1"/>
</dbReference>
<feature type="binding site" evidence="6">
    <location>
        <begin position="96"/>
        <end position="99"/>
    </location>
    <ligand>
        <name>FMN</name>
        <dbReference type="ChEBI" id="CHEBI:58210"/>
    </ligand>
</feature>
<comment type="cofactor">
    <cofactor evidence="6">
        <name>FMN</name>
        <dbReference type="ChEBI" id="CHEBI:58210"/>
    </cofactor>
    <text evidence="6">Binds 1 FMN per subunit.</text>
</comment>
<dbReference type="GO" id="GO:0016652">
    <property type="term" value="F:oxidoreductase activity, acting on NAD(P)H as acceptor"/>
    <property type="evidence" value="ECO:0007669"/>
    <property type="project" value="UniProtKB-UniRule"/>
</dbReference>
<comment type="caution">
    <text evidence="6">Lacks conserved residue(s) required for the propagation of feature annotation.</text>
</comment>
<evidence type="ECO:0000256" key="4">
    <source>
        <dbReference type="ARBA" id="ARBA00023027"/>
    </source>
</evidence>
<dbReference type="EC" id="1.6.5.-" evidence="6"/>
<dbReference type="GO" id="GO:0010181">
    <property type="term" value="F:FMN binding"/>
    <property type="evidence" value="ECO:0007669"/>
    <property type="project" value="UniProtKB-UniRule"/>
</dbReference>
<keyword evidence="1 6" id="KW-0285">Flavoprotein</keyword>
<evidence type="ECO:0000256" key="3">
    <source>
        <dbReference type="ARBA" id="ARBA00023002"/>
    </source>
</evidence>
<dbReference type="Proteomes" id="UP000286482">
    <property type="component" value="Unassembled WGS sequence"/>
</dbReference>
<dbReference type="EMBL" id="RAQO01000001">
    <property type="protein sequence ID" value="RKF22224.1"/>
    <property type="molecule type" value="Genomic_DNA"/>
</dbReference>
<evidence type="ECO:0000256" key="1">
    <source>
        <dbReference type="ARBA" id="ARBA00022630"/>
    </source>
</evidence>
<feature type="binding site" evidence="6">
    <location>
        <position position="10"/>
    </location>
    <ligand>
        <name>FMN</name>
        <dbReference type="ChEBI" id="CHEBI:58210"/>
    </ligand>
</feature>
<dbReference type="EC" id="1.7.1.17" evidence="6"/>
<evidence type="ECO:0000259" key="7">
    <source>
        <dbReference type="Pfam" id="PF02525"/>
    </source>
</evidence>
<dbReference type="InterPro" id="IPR023048">
    <property type="entry name" value="NADH:quinone_OxRdtase_FMN_depd"/>
</dbReference>
<dbReference type="GO" id="GO:0009055">
    <property type="term" value="F:electron transfer activity"/>
    <property type="evidence" value="ECO:0007669"/>
    <property type="project" value="UniProtKB-UniRule"/>
</dbReference>
<name>A0A420ENQ1_9ALTE</name>
<evidence type="ECO:0000256" key="2">
    <source>
        <dbReference type="ARBA" id="ARBA00022643"/>
    </source>
</evidence>
<evidence type="ECO:0000256" key="5">
    <source>
        <dbReference type="ARBA" id="ARBA00048542"/>
    </source>
</evidence>
<keyword evidence="4 6" id="KW-0520">NAD</keyword>
<keyword evidence="3 6" id="KW-0560">Oxidoreductase</keyword>
<keyword evidence="9" id="KW-1185">Reference proteome</keyword>
<accession>A0A420ENQ1</accession>